<dbReference type="CDD" id="cd16929">
    <property type="entry name" value="HATPase_PDK-like"/>
    <property type="match status" value="1"/>
</dbReference>
<evidence type="ECO:0000256" key="6">
    <source>
        <dbReference type="ARBA" id="ARBA00023128"/>
    </source>
</evidence>
<dbReference type="SUPFAM" id="SSF69012">
    <property type="entry name" value="alpha-ketoacid dehydrogenase kinase, N-terminal domain"/>
    <property type="match status" value="1"/>
</dbReference>
<dbReference type="InterPro" id="IPR003594">
    <property type="entry name" value="HATPase_dom"/>
</dbReference>
<organism evidence="10 11">
    <name type="scientific">Andalucia godoyi</name>
    <name type="common">Flagellate</name>
    <dbReference type="NCBI Taxonomy" id="505711"/>
    <lineage>
        <taxon>Eukaryota</taxon>
        <taxon>Discoba</taxon>
        <taxon>Jakobida</taxon>
        <taxon>Andalucina</taxon>
        <taxon>Andaluciidae</taxon>
        <taxon>Andalucia</taxon>
    </lineage>
</organism>
<evidence type="ECO:0000256" key="1">
    <source>
        <dbReference type="ARBA" id="ARBA00006155"/>
    </source>
</evidence>
<protein>
    <recommendedName>
        <fullName evidence="7">Protein-serine/threonine kinase</fullName>
        <ecNumber evidence="7">2.7.11.-</ecNumber>
    </recommendedName>
</protein>
<keyword evidence="2 7" id="KW-0808">Transferase</keyword>
<evidence type="ECO:0000256" key="4">
    <source>
        <dbReference type="ARBA" id="ARBA00022777"/>
    </source>
</evidence>
<comment type="subcellular location">
    <subcellularLocation>
        <location evidence="7">Mitochondrion matrix</location>
    </subcellularLocation>
</comment>
<dbReference type="InterPro" id="IPR018955">
    <property type="entry name" value="BCDHK/PDK_N"/>
</dbReference>
<keyword evidence="10" id="KW-0670">Pyruvate</keyword>
<dbReference type="PANTHER" id="PTHR11947">
    <property type="entry name" value="PYRUVATE DEHYDROGENASE KINASE"/>
    <property type="match status" value="1"/>
</dbReference>
<keyword evidence="5 7" id="KW-0067">ATP-binding</keyword>
<dbReference type="GO" id="GO:0010906">
    <property type="term" value="P:regulation of glucose metabolic process"/>
    <property type="evidence" value="ECO:0007669"/>
    <property type="project" value="TreeGrafter"/>
</dbReference>
<evidence type="ECO:0000256" key="7">
    <source>
        <dbReference type="RuleBase" id="RU366032"/>
    </source>
</evidence>
<keyword evidence="11" id="KW-1185">Reference proteome</keyword>
<dbReference type="Gene3D" id="3.30.565.10">
    <property type="entry name" value="Histidine kinase-like ATPase, C-terminal domain"/>
    <property type="match status" value="1"/>
</dbReference>
<evidence type="ECO:0000256" key="8">
    <source>
        <dbReference type="SAM" id="MobiDB-lite"/>
    </source>
</evidence>
<comment type="caution">
    <text evidence="10">The sequence shown here is derived from an EMBL/GenBank/DDBJ whole genome shotgun (WGS) entry which is preliminary data.</text>
</comment>
<evidence type="ECO:0000256" key="2">
    <source>
        <dbReference type="ARBA" id="ARBA00022679"/>
    </source>
</evidence>
<dbReference type="EC" id="2.7.11.-" evidence="7"/>
<name>A0A8K0AHC7_ANDGO</name>
<evidence type="ECO:0000256" key="5">
    <source>
        <dbReference type="ARBA" id="ARBA00022840"/>
    </source>
</evidence>
<dbReference type="AlphaFoldDB" id="A0A8K0AHC7"/>
<dbReference type="GO" id="GO:0005524">
    <property type="term" value="F:ATP binding"/>
    <property type="evidence" value="ECO:0007669"/>
    <property type="project" value="UniProtKB-UniRule"/>
</dbReference>
<proteinExistence type="inferred from homology"/>
<dbReference type="InterPro" id="IPR039028">
    <property type="entry name" value="BCKD/PDK"/>
</dbReference>
<dbReference type="EMBL" id="VRVR01000030">
    <property type="protein sequence ID" value="KAF0852548.1"/>
    <property type="molecule type" value="Genomic_DNA"/>
</dbReference>
<feature type="region of interest" description="Disordered" evidence="8">
    <location>
        <begin position="406"/>
        <end position="429"/>
    </location>
</feature>
<dbReference type="Pfam" id="PF10436">
    <property type="entry name" value="BCDHK_Adom3"/>
    <property type="match status" value="1"/>
</dbReference>
<reference evidence="10" key="1">
    <citation type="submission" date="2019-09" db="EMBL/GenBank/DDBJ databases">
        <title>The Mitochondrial Proteome of the Jakobid, Andalucia godoyi, a Protist With the Most Gene-Rich and Bacteria-Like Mitochondrial Genome.</title>
        <authorList>
            <person name="Gray M.W."/>
            <person name="Burger G."/>
            <person name="Derelle R."/>
            <person name="Klimes V."/>
            <person name="Leger M."/>
            <person name="Sarrasin M."/>
            <person name="Vlcek C."/>
            <person name="Roger A.J."/>
            <person name="Elias M."/>
            <person name="Lang B.F."/>
        </authorList>
    </citation>
    <scope>NUCLEOTIDE SEQUENCE</scope>
    <source>
        <strain evidence="10">And28</strain>
    </source>
</reference>
<dbReference type="InterPro" id="IPR036890">
    <property type="entry name" value="HATPase_C_sf"/>
</dbReference>
<dbReference type="OrthoDB" id="241648at2759"/>
<evidence type="ECO:0000259" key="9">
    <source>
        <dbReference type="SMART" id="SM00387"/>
    </source>
</evidence>
<sequence length="484" mass="54607">MLRTVSNALRFSTASSFAAQSIPVPIHHHPHHLTHTHIHTHTHSHHPASTSLHHHTQLQLQQQQQQQQQQVLSSQHIFRNAVLSAASKSVTPISLRTLFEFGKNTSPKTLVLASQFLHNELPIRLSHRIVELENLPFGLSEMPSVKTVHGLYVDSFRLIHEFPKIRSIEDDLKFTDVLDGIKTRHNWVVQQMAQGIRELKKKIGADILGPELQQFLDRFYLSRISIRMLIGQHLALHALTPEERRQAMQTSGFVGIITKDCRPTHVAEDASRHAKQLCDTNYGVAPKVKILGSLDTKFTYVPSHLYLMLFELIKNSMRATVETQRSQRLGVPQEEMSQHLQQMLLRGEKLPEWLYDDHEYPEINVIVANGQEDVTIKVSDKGGGIPRSALPVLWTYSYTTAKNNDAVTSSVNGPSGSGSSLFDPSPSRGQGNTDRIAGYGYGLPLSKLYARYFGGDLELKSLESWGTDAYLYIRRLADHEEDLP</sequence>
<comment type="similarity">
    <text evidence="1 7">Belongs to the PDK/BCKDK protein kinase family.</text>
</comment>
<dbReference type="GO" id="GO:0004740">
    <property type="term" value="F:pyruvate dehydrogenase (acetyl-transferring) kinase activity"/>
    <property type="evidence" value="ECO:0007669"/>
    <property type="project" value="TreeGrafter"/>
</dbReference>
<keyword evidence="3 7" id="KW-0547">Nucleotide-binding</keyword>
<dbReference type="SMART" id="SM00387">
    <property type="entry name" value="HATPase_c"/>
    <property type="match status" value="1"/>
</dbReference>
<feature type="compositionally biased region" description="Low complexity" evidence="8">
    <location>
        <begin position="409"/>
        <end position="420"/>
    </location>
</feature>
<dbReference type="SUPFAM" id="SSF55874">
    <property type="entry name" value="ATPase domain of HSP90 chaperone/DNA topoisomerase II/histidine kinase"/>
    <property type="match status" value="1"/>
</dbReference>
<evidence type="ECO:0000313" key="10">
    <source>
        <dbReference type="EMBL" id="KAF0852548.1"/>
    </source>
</evidence>
<keyword evidence="4 7" id="KW-0418">Kinase</keyword>
<dbReference type="Pfam" id="PF02518">
    <property type="entry name" value="HATPase_c"/>
    <property type="match status" value="1"/>
</dbReference>
<keyword evidence="6 7" id="KW-0496">Mitochondrion</keyword>
<feature type="domain" description="Histidine kinase/HSP90-like ATPase" evidence="9">
    <location>
        <begin position="300"/>
        <end position="477"/>
    </location>
</feature>
<gene>
    <name evidence="10" type="ORF">ANDGO_06796</name>
</gene>
<dbReference type="GO" id="GO:0005759">
    <property type="term" value="C:mitochondrial matrix"/>
    <property type="evidence" value="ECO:0007669"/>
    <property type="project" value="UniProtKB-SubCell"/>
</dbReference>
<evidence type="ECO:0000313" key="11">
    <source>
        <dbReference type="Proteomes" id="UP000799049"/>
    </source>
</evidence>
<dbReference type="Proteomes" id="UP000799049">
    <property type="component" value="Unassembled WGS sequence"/>
</dbReference>
<dbReference type="Gene3D" id="1.20.140.20">
    <property type="entry name" value="Alpha-ketoacid/pyruvate dehydrogenase kinase, N-terminal domain"/>
    <property type="match status" value="1"/>
</dbReference>
<dbReference type="InterPro" id="IPR036784">
    <property type="entry name" value="AK/P_DHK_N_sf"/>
</dbReference>
<evidence type="ECO:0000256" key="3">
    <source>
        <dbReference type="ARBA" id="ARBA00022741"/>
    </source>
</evidence>
<feature type="region of interest" description="Disordered" evidence="8">
    <location>
        <begin position="33"/>
        <end position="52"/>
    </location>
</feature>
<accession>A0A8K0AHC7</accession>